<feature type="compositionally biased region" description="Gly residues" evidence="3">
    <location>
        <begin position="117"/>
        <end position="127"/>
    </location>
</feature>
<comment type="caution">
    <text evidence="4">The sequence shown here is derived from an EMBL/GenBank/DDBJ whole genome shotgun (WGS) entry which is preliminary data.</text>
</comment>
<comment type="subcellular location">
    <subcellularLocation>
        <location evidence="1">Nucleus</location>
    </subcellularLocation>
</comment>
<evidence type="ECO:0000256" key="3">
    <source>
        <dbReference type="SAM" id="MobiDB-lite"/>
    </source>
</evidence>
<sequence>MFLIVPFCYISYRRDDSYWPESKRMALDDRYHDFGRVDRYPDFVNRDRGRYVDHSDRRDDSRSGLGGRDNYPDRHGRETRGGWGDYNRNVPPHGRGGRDWGDHGRKMDSYPSRPGPSGQGHSRGGIHGNCPSNENSQNMSATAGPQGGENFVGQNRPNDARFTHRF</sequence>
<name>A0A8J6EE16_ELECQ</name>
<keyword evidence="2" id="KW-0539">Nucleus</keyword>
<feature type="compositionally biased region" description="Basic and acidic residues" evidence="3">
    <location>
        <begin position="96"/>
        <end position="108"/>
    </location>
</feature>
<accession>A0A8J6EE16</accession>
<feature type="compositionally biased region" description="Basic and acidic residues" evidence="3">
    <location>
        <begin position="52"/>
        <end position="62"/>
    </location>
</feature>
<keyword evidence="5" id="KW-1185">Reference proteome</keyword>
<gene>
    <name evidence="4" type="ORF">GDO78_014994</name>
</gene>
<dbReference type="GO" id="GO:0006357">
    <property type="term" value="P:regulation of transcription by RNA polymerase II"/>
    <property type="evidence" value="ECO:0007669"/>
    <property type="project" value="TreeGrafter"/>
</dbReference>
<dbReference type="PANTHER" id="PTHR15683">
    <property type="entry name" value="SCAFFOLD ATTACHMENT FACTOR B-RELATED"/>
    <property type="match status" value="1"/>
</dbReference>
<dbReference type="EMBL" id="WNTK01001406">
    <property type="protein sequence ID" value="KAG9467412.1"/>
    <property type="molecule type" value="Genomic_DNA"/>
</dbReference>
<evidence type="ECO:0000313" key="5">
    <source>
        <dbReference type="Proteomes" id="UP000770717"/>
    </source>
</evidence>
<protein>
    <submittedName>
        <fullName evidence="4">Uncharacterized protein</fullName>
    </submittedName>
</protein>
<dbReference type="InterPro" id="IPR051738">
    <property type="entry name" value="SAF_Modulators"/>
</dbReference>
<dbReference type="PANTHER" id="PTHR15683:SF6">
    <property type="entry name" value="SCAFFOLD ATTACHMENT FACTOR B1"/>
    <property type="match status" value="1"/>
</dbReference>
<feature type="compositionally biased region" description="Basic and acidic residues" evidence="3">
    <location>
        <begin position="70"/>
        <end position="80"/>
    </location>
</feature>
<dbReference type="OrthoDB" id="6159259at2759"/>
<reference evidence="4" key="1">
    <citation type="thesis" date="2020" institute="ProQuest LLC" country="789 East Eisenhower Parkway, Ann Arbor, MI, USA">
        <title>Comparative Genomics and Chromosome Evolution.</title>
        <authorList>
            <person name="Mudd A.B."/>
        </authorList>
    </citation>
    <scope>NUCLEOTIDE SEQUENCE</scope>
    <source>
        <strain evidence="4">HN-11 Male</strain>
        <tissue evidence="4">Kidney and liver</tissue>
    </source>
</reference>
<dbReference type="GO" id="GO:0050684">
    <property type="term" value="P:regulation of mRNA processing"/>
    <property type="evidence" value="ECO:0007669"/>
    <property type="project" value="TreeGrafter"/>
</dbReference>
<dbReference type="Proteomes" id="UP000770717">
    <property type="component" value="Unassembled WGS sequence"/>
</dbReference>
<feature type="region of interest" description="Disordered" evidence="3">
    <location>
        <begin position="52"/>
        <end position="166"/>
    </location>
</feature>
<feature type="compositionally biased region" description="Polar residues" evidence="3">
    <location>
        <begin position="130"/>
        <end position="143"/>
    </location>
</feature>
<evidence type="ECO:0000256" key="1">
    <source>
        <dbReference type="ARBA" id="ARBA00004123"/>
    </source>
</evidence>
<dbReference type="AlphaFoldDB" id="A0A8J6EE16"/>
<dbReference type="GO" id="GO:0005634">
    <property type="term" value="C:nucleus"/>
    <property type="evidence" value="ECO:0007669"/>
    <property type="project" value="UniProtKB-SubCell"/>
</dbReference>
<dbReference type="GO" id="GO:0043565">
    <property type="term" value="F:sequence-specific DNA binding"/>
    <property type="evidence" value="ECO:0007669"/>
    <property type="project" value="TreeGrafter"/>
</dbReference>
<evidence type="ECO:0000313" key="4">
    <source>
        <dbReference type="EMBL" id="KAG9467412.1"/>
    </source>
</evidence>
<proteinExistence type="predicted"/>
<evidence type="ECO:0000256" key="2">
    <source>
        <dbReference type="ARBA" id="ARBA00023242"/>
    </source>
</evidence>
<organism evidence="4 5">
    <name type="scientific">Eleutherodactylus coqui</name>
    <name type="common">Puerto Rican coqui</name>
    <dbReference type="NCBI Taxonomy" id="57060"/>
    <lineage>
        <taxon>Eukaryota</taxon>
        <taxon>Metazoa</taxon>
        <taxon>Chordata</taxon>
        <taxon>Craniata</taxon>
        <taxon>Vertebrata</taxon>
        <taxon>Euteleostomi</taxon>
        <taxon>Amphibia</taxon>
        <taxon>Batrachia</taxon>
        <taxon>Anura</taxon>
        <taxon>Neobatrachia</taxon>
        <taxon>Hyloidea</taxon>
        <taxon>Eleutherodactylidae</taxon>
        <taxon>Eleutherodactylinae</taxon>
        <taxon>Eleutherodactylus</taxon>
        <taxon>Eleutherodactylus</taxon>
    </lineage>
</organism>